<evidence type="ECO:0000313" key="2">
    <source>
        <dbReference type="Proteomes" id="UP000237319"/>
    </source>
</evidence>
<protein>
    <submittedName>
        <fullName evidence="1">Uncharacterized protein</fullName>
    </submittedName>
</protein>
<reference evidence="1 2" key="1">
    <citation type="submission" date="2017-11" db="EMBL/GenBank/DDBJ databases">
        <title>Genome sequence of Lysinibacillus sphaericus, a lignin-degrading bacteria isolated from municipal solid waste soil.</title>
        <authorList>
            <person name="Persinoti G.F."/>
            <person name="Paixao D.A."/>
            <person name="Bugg T.D."/>
            <person name="Squina F.M."/>
        </authorList>
    </citation>
    <scope>NUCLEOTIDE SEQUENCE [LARGE SCALE GENOMIC DNA]</scope>
    <source>
        <strain evidence="1 2">A1</strain>
    </source>
</reference>
<dbReference type="EMBL" id="PGLV01000001">
    <property type="protein sequence ID" value="POZ55648.1"/>
    <property type="molecule type" value="Genomic_DNA"/>
</dbReference>
<accession>A0A2S5CY22</accession>
<keyword evidence="2" id="KW-1185">Reference proteome</keyword>
<evidence type="ECO:0000313" key="1">
    <source>
        <dbReference type="EMBL" id="POZ55648.1"/>
    </source>
</evidence>
<dbReference type="AlphaFoldDB" id="A0A2S5CY22"/>
<dbReference type="Proteomes" id="UP000237319">
    <property type="component" value="Unassembled WGS sequence"/>
</dbReference>
<name>A0A2S5CY22_LYSSH</name>
<organism evidence="1 2">
    <name type="scientific">Lysinibacillus sphaericus</name>
    <name type="common">Bacillus sphaericus</name>
    <dbReference type="NCBI Taxonomy" id="1421"/>
    <lineage>
        <taxon>Bacteria</taxon>
        <taxon>Bacillati</taxon>
        <taxon>Bacillota</taxon>
        <taxon>Bacilli</taxon>
        <taxon>Bacillales</taxon>
        <taxon>Bacillaceae</taxon>
        <taxon>Lysinibacillus</taxon>
    </lineage>
</organism>
<dbReference type="RefSeq" id="WP_069513459.1">
    <property type="nucleotide sequence ID" value="NZ_CP194323.1"/>
</dbReference>
<proteinExistence type="predicted"/>
<sequence length="67" mass="8135">MTKFYMMVITKKTDDQEYEEAENVFVKKSQLKKYLKSEGYCKETKYQYIKIQKESMYVATVEKIKVQ</sequence>
<gene>
    <name evidence="1" type="ORF">LYSIN_00431</name>
</gene>
<comment type="caution">
    <text evidence="1">The sequence shown here is derived from an EMBL/GenBank/DDBJ whole genome shotgun (WGS) entry which is preliminary data.</text>
</comment>